<reference evidence="2 3" key="1">
    <citation type="submission" date="2023-05" db="EMBL/GenBank/DDBJ databases">
        <title>Marinobacter albus sp. nov., a marine bacterium isolated from sand in a coastal intertidal zone of huludao.</title>
        <authorList>
            <person name="Deng T."/>
        </authorList>
    </citation>
    <scope>NUCLEOTIDE SEQUENCE [LARGE SCALE GENOMIC DNA]</scope>
    <source>
        <strain evidence="2 3">M216</strain>
    </source>
</reference>
<proteinExistence type="predicted"/>
<dbReference type="InterPro" id="IPR027417">
    <property type="entry name" value="P-loop_NTPase"/>
</dbReference>
<organism evidence="2 3">
    <name type="scientific">Marinobacter albus</name>
    <dbReference type="NCBI Taxonomy" id="3030833"/>
    <lineage>
        <taxon>Bacteria</taxon>
        <taxon>Pseudomonadati</taxon>
        <taxon>Pseudomonadota</taxon>
        <taxon>Gammaproteobacteria</taxon>
        <taxon>Pseudomonadales</taxon>
        <taxon>Marinobacteraceae</taxon>
        <taxon>Marinobacter</taxon>
    </lineage>
</organism>
<evidence type="ECO:0000313" key="2">
    <source>
        <dbReference type="EMBL" id="MDK9556076.1"/>
    </source>
</evidence>
<protein>
    <submittedName>
        <fullName evidence="2">P-loop NTPase fold protein</fullName>
    </submittedName>
</protein>
<dbReference type="InterPro" id="IPR011646">
    <property type="entry name" value="KAP_P-loop"/>
</dbReference>
<evidence type="ECO:0000259" key="1">
    <source>
        <dbReference type="Pfam" id="PF07693"/>
    </source>
</evidence>
<dbReference type="Gene3D" id="3.40.50.300">
    <property type="entry name" value="P-loop containing nucleotide triphosphate hydrolases"/>
    <property type="match status" value="1"/>
</dbReference>
<dbReference type="Pfam" id="PF07693">
    <property type="entry name" value="KAP_NTPase"/>
    <property type="match status" value="1"/>
</dbReference>
<feature type="domain" description="KAP NTPase" evidence="1">
    <location>
        <begin position="42"/>
        <end position="345"/>
    </location>
</feature>
<comment type="caution">
    <text evidence="2">The sequence shown here is derived from an EMBL/GenBank/DDBJ whole genome shotgun (WGS) entry which is preliminary data.</text>
</comment>
<dbReference type="Proteomes" id="UP001223547">
    <property type="component" value="Unassembled WGS sequence"/>
</dbReference>
<name>A0ABT7H6T9_9GAMM</name>
<accession>A0ABT7H6T9</accession>
<evidence type="ECO:0000313" key="3">
    <source>
        <dbReference type="Proteomes" id="UP001223547"/>
    </source>
</evidence>
<dbReference type="SUPFAM" id="SSF52540">
    <property type="entry name" value="P-loop containing nucleoside triphosphate hydrolases"/>
    <property type="match status" value="1"/>
</dbReference>
<dbReference type="RefSeq" id="WP_285366829.1">
    <property type="nucleotide sequence ID" value="NZ_JASSQD010000001.1"/>
</dbReference>
<keyword evidence="3" id="KW-1185">Reference proteome</keyword>
<dbReference type="EMBL" id="JASSQD010000001">
    <property type="protein sequence ID" value="MDK9556076.1"/>
    <property type="molecule type" value="Genomic_DNA"/>
</dbReference>
<sequence>MTNEMATGNQTKTDNWAADKLDRESQAVLLTNFLKQQYENRSSRFALNINSSWGFGKTFFLDRWKRDLEDQSYLVLEYNAWENDYSKDPLMSFLYEISSQLSRRLDECAKTSKDAQVVKNANASLTANKELTEFLKSNGLQLMRSLISVSTGMKVPEGINLGTSPYEAEQKRKEAVEEFKKKLSNVIGTIKQHEGAGNEYFKAPLYVFIDELDRCRPNFTIELIEVVKHICNVDHIFFIFATDGEQLQASLRGMYGPGFDAEVYFNRIFSREVHLSLPNNHRFAKALEREYEMFDSEDNLGSLIFASYPEVQSGIEKFYVDFQWVSDAFNLDLRSQHQLAATFDTLMKTRAYENEQTFTVGALVLILLWQRKKQLFKDLVSSPLKTQSKNELSKLFRGLGGFEDRKGPVLCPKSADSWDVAQITISEVMMSFLQLLHASRKEIIDIKRGEVTSFFFVQEICESPANTNRHRPHLALPSLLKMIDQIMLAA</sequence>
<gene>
    <name evidence="2" type="ORF">QQF73_00465</name>
</gene>